<dbReference type="STRING" id="990268.JCM19235_3744"/>
<dbReference type="PROSITE" id="PS00330">
    <property type="entry name" value="HEMOLYSIN_CALCIUM"/>
    <property type="match status" value="1"/>
</dbReference>
<dbReference type="Gene3D" id="2.150.10.10">
    <property type="entry name" value="Serralysin-like metalloprotease, C-terminal"/>
    <property type="match status" value="1"/>
</dbReference>
<proteinExistence type="predicted"/>
<reference evidence="2 3" key="2">
    <citation type="submission" date="2014-09" db="EMBL/GenBank/DDBJ databases">
        <authorList>
            <consortium name="NBRP consortium"/>
            <person name="Sawabe T."/>
            <person name="Meirelles P."/>
            <person name="Nakanishi M."/>
            <person name="Sayaka M."/>
            <person name="Hattori M."/>
            <person name="Ohkuma M."/>
        </authorList>
    </citation>
    <scope>NUCLEOTIDE SEQUENCE [LARGE SCALE GENOMIC DNA]</scope>
    <source>
        <strain evidence="3">JCM19235</strain>
    </source>
</reference>
<dbReference type="InterPro" id="IPR011049">
    <property type="entry name" value="Serralysin-like_metalloprot_C"/>
</dbReference>
<gene>
    <name evidence="2" type="ORF">JCM19235_3744</name>
</gene>
<dbReference type="NCBIfam" id="TIGR03661">
    <property type="entry name" value="T1SS_VCA0849"/>
    <property type="match status" value="1"/>
</dbReference>
<dbReference type="GO" id="GO:0005509">
    <property type="term" value="F:calcium ion binding"/>
    <property type="evidence" value="ECO:0007669"/>
    <property type="project" value="InterPro"/>
</dbReference>
<keyword evidence="3" id="KW-1185">Reference proteome</keyword>
<protein>
    <submittedName>
        <fullName evidence="2">T1SS secreted agglutinin RTX</fullName>
    </submittedName>
</protein>
<evidence type="ECO:0000313" key="3">
    <source>
        <dbReference type="Proteomes" id="UP000029228"/>
    </source>
</evidence>
<dbReference type="AlphaFoldDB" id="A0A090SMW6"/>
<dbReference type="InterPro" id="IPR018511">
    <property type="entry name" value="Hemolysin-typ_Ca-bd_CS"/>
</dbReference>
<reference evidence="2 3" key="1">
    <citation type="submission" date="2014-09" db="EMBL/GenBank/DDBJ databases">
        <title>Vibrio maritimus JCM 19235. (C45) whole genome shotgun sequence.</title>
        <authorList>
            <person name="Sawabe T."/>
            <person name="Meirelles P."/>
            <person name="Nakanishi M."/>
            <person name="Sayaka M."/>
            <person name="Hattori M."/>
            <person name="Ohkuma M."/>
        </authorList>
    </citation>
    <scope>NUCLEOTIDE SEQUENCE [LARGE SCALE GENOMIC DNA]</scope>
    <source>
        <strain evidence="3">JCM19235</strain>
    </source>
</reference>
<dbReference type="EMBL" id="BBMR01000006">
    <property type="protein sequence ID" value="GAL20742.1"/>
    <property type="molecule type" value="Genomic_DNA"/>
</dbReference>
<dbReference type="InterPro" id="IPR019960">
    <property type="entry name" value="T1SS_VCA0849"/>
</dbReference>
<dbReference type="Pfam" id="PF00353">
    <property type="entry name" value="HemolysinCabind"/>
    <property type="match status" value="1"/>
</dbReference>
<dbReference type="PRINTS" id="PR00313">
    <property type="entry name" value="CABNDNGRPT"/>
</dbReference>
<keyword evidence="1" id="KW-0106">Calcium</keyword>
<organism evidence="2 3">
    <name type="scientific">Vibrio maritimus</name>
    <dbReference type="NCBI Taxonomy" id="990268"/>
    <lineage>
        <taxon>Bacteria</taxon>
        <taxon>Pseudomonadati</taxon>
        <taxon>Pseudomonadota</taxon>
        <taxon>Gammaproteobacteria</taxon>
        <taxon>Vibrionales</taxon>
        <taxon>Vibrionaceae</taxon>
        <taxon>Vibrio</taxon>
    </lineage>
</organism>
<dbReference type="Proteomes" id="UP000029228">
    <property type="component" value="Unassembled WGS sequence"/>
</dbReference>
<sequence length="230" mass="24126">MLDNGIIADGKATIDVTSDVPFDEMRIVPHSTDEEDAGFVLQSLTVTDGEVADEFDYRAVDSDGLQSDETATVNVNIVPNGNVDDAEAVDYAVQGGSGVTVIHGTDGDDVLEGGLGNDVLTGGLGNDTFKWGADDLDGSYDVVTDFSQVDGNRDILDLTDVFEGSGETLETLLDSLGDDNITVTDTDDNSGTLVNVNKDGKSVTIELEGVTGLSTLNAQELSQIIIIQDT</sequence>
<accession>A0A090SMW6</accession>
<evidence type="ECO:0000256" key="1">
    <source>
        <dbReference type="ARBA" id="ARBA00022837"/>
    </source>
</evidence>
<name>A0A090SMW6_9VIBR</name>
<comment type="caution">
    <text evidence="2">The sequence shown here is derived from an EMBL/GenBank/DDBJ whole genome shotgun (WGS) entry which is preliminary data.</text>
</comment>
<evidence type="ECO:0000313" key="2">
    <source>
        <dbReference type="EMBL" id="GAL20742.1"/>
    </source>
</evidence>
<dbReference type="InterPro" id="IPR001343">
    <property type="entry name" value="Hemolysn_Ca-bd"/>
</dbReference>
<dbReference type="SUPFAM" id="SSF51120">
    <property type="entry name" value="beta-Roll"/>
    <property type="match status" value="1"/>
</dbReference>